<evidence type="ECO:0000313" key="2">
    <source>
        <dbReference type="EMBL" id="ETO05323.1"/>
    </source>
</evidence>
<sequence>QCPFFFFNFHKKKNLFIKLKKKSLKRLHTYIPVLCQTIVSPTRQLEPISLADGVIAKPFGQVRLNCLELLTVSADFAQFKCGKVLGNLKFEFWKAILDLAFTHKSNNLFLCHFRRLVHLSMIFKRRFLKYLFVDCVMLDRFIDFYHNELPRCTLHSYILQMLWDIYHHDQREAESTANETKDKKEEANDEDNQSDHGSVVINEDEDEDEDDEENQDEDKNKKDKDKDEDNKSDTFGQNENFVLKPNFSTEPEDQWSIVKFFDTHPKWTDFSKVLTQQIEIQMSAEQLPFQQGNGEGMSQLDALLSHFTEDGADENEQQPEGGDSSDSDVRLSFLFLINLFTYIKITVCVVNGQEGEE</sequence>
<feature type="region of interest" description="Disordered" evidence="1">
    <location>
        <begin position="174"/>
        <end position="247"/>
    </location>
</feature>
<name>X6LTT0_RETFI</name>
<feature type="compositionally biased region" description="Basic and acidic residues" evidence="1">
    <location>
        <begin position="217"/>
        <end position="232"/>
    </location>
</feature>
<keyword evidence="3" id="KW-1185">Reference proteome</keyword>
<dbReference type="AlphaFoldDB" id="X6LTT0"/>
<gene>
    <name evidence="2" type="ORF">RFI_32074</name>
</gene>
<dbReference type="EMBL" id="ASPP01028264">
    <property type="protein sequence ID" value="ETO05323.1"/>
    <property type="molecule type" value="Genomic_DNA"/>
</dbReference>
<comment type="caution">
    <text evidence="2">The sequence shown here is derived from an EMBL/GenBank/DDBJ whole genome shotgun (WGS) entry which is preliminary data.</text>
</comment>
<feature type="non-terminal residue" evidence="2">
    <location>
        <position position="1"/>
    </location>
</feature>
<feature type="compositionally biased region" description="Basic and acidic residues" evidence="1">
    <location>
        <begin position="174"/>
        <end position="186"/>
    </location>
</feature>
<organism evidence="2 3">
    <name type="scientific">Reticulomyxa filosa</name>
    <dbReference type="NCBI Taxonomy" id="46433"/>
    <lineage>
        <taxon>Eukaryota</taxon>
        <taxon>Sar</taxon>
        <taxon>Rhizaria</taxon>
        <taxon>Retaria</taxon>
        <taxon>Foraminifera</taxon>
        <taxon>Monothalamids</taxon>
        <taxon>Reticulomyxidae</taxon>
        <taxon>Reticulomyxa</taxon>
    </lineage>
</organism>
<accession>X6LTT0</accession>
<evidence type="ECO:0000313" key="3">
    <source>
        <dbReference type="Proteomes" id="UP000023152"/>
    </source>
</evidence>
<dbReference type="Proteomes" id="UP000023152">
    <property type="component" value="Unassembled WGS sequence"/>
</dbReference>
<evidence type="ECO:0000256" key="1">
    <source>
        <dbReference type="SAM" id="MobiDB-lite"/>
    </source>
</evidence>
<protein>
    <submittedName>
        <fullName evidence="2">Uncharacterized protein</fullName>
    </submittedName>
</protein>
<proteinExistence type="predicted"/>
<reference evidence="2 3" key="1">
    <citation type="journal article" date="2013" name="Curr. Biol.">
        <title>The Genome of the Foraminiferan Reticulomyxa filosa.</title>
        <authorList>
            <person name="Glockner G."/>
            <person name="Hulsmann N."/>
            <person name="Schleicher M."/>
            <person name="Noegel A.A."/>
            <person name="Eichinger L."/>
            <person name="Gallinger C."/>
            <person name="Pawlowski J."/>
            <person name="Sierra R."/>
            <person name="Euteneuer U."/>
            <person name="Pillet L."/>
            <person name="Moustafa A."/>
            <person name="Platzer M."/>
            <person name="Groth M."/>
            <person name="Szafranski K."/>
            <person name="Schliwa M."/>
        </authorList>
    </citation>
    <scope>NUCLEOTIDE SEQUENCE [LARGE SCALE GENOMIC DNA]</scope>
</reference>
<feature type="compositionally biased region" description="Acidic residues" evidence="1">
    <location>
        <begin position="202"/>
        <end position="216"/>
    </location>
</feature>